<proteinExistence type="predicted"/>
<dbReference type="VEuPathDB" id="FungiDB:FUN_014147"/>
<dbReference type="AlphaFoldDB" id="A0A2I1G6R7"/>
<evidence type="ECO:0008006" key="3">
    <source>
        <dbReference type="Google" id="ProtNLM"/>
    </source>
</evidence>
<keyword evidence="2" id="KW-1185">Reference proteome</keyword>
<dbReference type="VEuPathDB" id="FungiDB:RhiirA1_416853"/>
<evidence type="ECO:0000313" key="2">
    <source>
        <dbReference type="Proteomes" id="UP000234323"/>
    </source>
</evidence>
<dbReference type="VEuPathDB" id="FungiDB:RhiirFUN_016882"/>
<dbReference type="EMBL" id="LLXI01000192">
    <property type="protein sequence ID" value="PKY42335.1"/>
    <property type="molecule type" value="Genomic_DNA"/>
</dbReference>
<name>A0A2I1G6R7_9GLOM</name>
<dbReference type="Gene3D" id="1.10.510.10">
    <property type="entry name" value="Transferase(Phosphotransferase) domain 1"/>
    <property type="match status" value="1"/>
</dbReference>
<comment type="caution">
    <text evidence="1">The sequence shown here is derived from an EMBL/GenBank/DDBJ whole genome shotgun (WGS) entry which is preliminary data.</text>
</comment>
<reference evidence="1 2" key="1">
    <citation type="submission" date="2015-10" db="EMBL/GenBank/DDBJ databases">
        <title>Genome analyses suggest a sexual origin of heterokaryosis in a supposedly ancient asexual fungus.</title>
        <authorList>
            <person name="Ropars J."/>
            <person name="Sedzielewska K."/>
            <person name="Noel J."/>
            <person name="Charron P."/>
            <person name="Farinelli L."/>
            <person name="Marton T."/>
            <person name="Kruger M."/>
            <person name="Pelin A."/>
            <person name="Brachmann A."/>
            <person name="Corradi N."/>
        </authorList>
    </citation>
    <scope>NUCLEOTIDE SEQUENCE [LARGE SCALE GENOMIC DNA]</scope>
    <source>
        <strain evidence="1 2">A4</strain>
    </source>
</reference>
<accession>A0A2I1G6R7</accession>
<protein>
    <recommendedName>
        <fullName evidence="3">Protein kinase domain-containing protein</fullName>
    </recommendedName>
</protein>
<dbReference type="Proteomes" id="UP000234323">
    <property type="component" value="Unassembled WGS sequence"/>
</dbReference>
<sequence>MGCIFYFLNTTHLLYNSQKELEQLNLTKVCEDIEDEQVSILVKCMVAENGSKRPNITQILENPYLKN</sequence>
<evidence type="ECO:0000313" key="1">
    <source>
        <dbReference type="EMBL" id="PKY42335.1"/>
    </source>
</evidence>
<dbReference type="InterPro" id="IPR011009">
    <property type="entry name" value="Kinase-like_dom_sf"/>
</dbReference>
<gene>
    <name evidence="1" type="ORF">RhiirA4_397293</name>
</gene>
<dbReference type="SUPFAM" id="SSF56112">
    <property type="entry name" value="Protein kinase-like (PK-like)"/>
    <property type="match status" value="1"/>
</dbReference>
<organism evidence="1 2">
    <name type="scientific">Rhizophagus irregularis</name>
    <dbReference type="NCBI Taxonomy" id="588596"/>
    <lineage>
        <taxon>Eukaryota</taxon>
        <taxon>Fungi</taxon>
        <taxon>Fungi incertae sedis</taxon>
        <taxon>Mucoromycota</taxon>
        <taxon>Glomeromycotina</taxon>
        <taxon>Glomeromycetes</taxon>
        <taxon>Glomerales</taxon>
        <taxon>Glomeraceae</taxon>
        <taxon>Rhizophagus</taxon>
    </lineage>
</organism>